<dbReference type="Proteomes" id="UP001228049">
    <property type="component" value="Unassembled WGS sequence"/>
</dbReference>
<protein>
    <submittedName>
        <fullName evidence="1">GDSL esterase/lipase EXL3</fullName>
    </submittedName>
</protein>
<accession>A0AAD9BRJ7</accession>
<gene>
    <name evidence="1" type="ORF">KUDE01_028384</name>
</gene>
<keyword evidence="2" id="KW-1185">Reference proteome</keyword>
<comment type="caution">
    <text evidence="1">The sequence shown here is derived from an EMBL/GenBank/DDBJ whole genome shotgun (WGS) entry which is preliminary data.</text>
</comment>
<evidence type="ECO:0000313" key="1">
    <source>
        <dbReference type="EMBL" id="KAK1887596.1"/>
    </source>
</evidence>
<name>A0AAD9BRJ7_DISEL</name>
<organism evidence="1 2">
    <name type="scientific">Dissostichus eleginoides</name>
    <name type="common">Patagonian toothfish</name>
    <name type="synonym">Dissostichus amissus</name>
    <dbReference type="NCBI Taxonomy" id="100907"/>
    <lineage>
        <taxon>Eukaryota</taxon>
        <taxon>Metazoa</taxon>
        <taxon>Chordata</taxon>
        <taxon>Craniata</taxon>
        <taxon>Vertebrata</taxon>
        <taxon>Euteleostomi</taxon>
        <taxon>Actinopterygii</taxon>
        <taxon>Neopterygii</taxon>
        <taxon>Teleostei</taxon>
        <taxon>Neoteleostei</taxon>
        <taxon>Acanthomorphata</taxon>
        <taxon>Eupercaria</taxon>
        <taxon>Perciformes</taxon>
        <taxon>Notothenioidei</taxon>
        <taxon>Nototheniidae</taxon>
        <taxon>Dissostichus</taxon>
    </lineage>
</organism>
<proteinExistence type="predicted"/>
<dbReference type="EMBL" id="JASDAP010000018">
    <property type="protein sequence ID" value="KAK1887596.1"/>
    <property type="molecule type" value="Genomic_DNA"/>
</dbReference>
<sequence length="91" mass="9850">MAHMERTFGFSEKCPNPRRVCYGERHREEGEAIPGNPLCPAPSGAPSLGCSPGYRALGGGEGRNTAAEDVYPGSRTSMFPGPCHYNTHQQR</sequence>
<evidence type="ECO:0000313" key="2">
    <source>
        <dbReference type="Proteomes" id="UP001228049"/>
    </source>
</evidence>
<reference evidence="1" key="1">
    <citation type="submission" date="2023-04" db="EMBL/GenBank/DDBJ databases">
        <title>Chromosome-level genome of Chaenocephalus aceratus.</title>
        <authorList>
            <person name="Park H."/>
        </authorList>
    </citation>
    <scope>NUCLEOTIDE SEQUENCE</scope>
    <source>
        <strain evidence="1">DE</strain>
        <tissue evidence="1">Muscle</tissue>
    </source>
</reference>
<dbReference type="AlphaFoldDB" id="A0AAD9BRJ7"/>